<gene>
    <name evidence="1" type="ORF">L596_018390</name>
</gene>
<sequence length="66" mass="7844">MMFFDHTFAASSFFEANNIDECRREACRKDGYLCQNFPFQSQQANRYMNKVRQTKVETASFENDNN</sequence>
<evidence type="ECO:0000313" key="1">
    <source>
        <dbReference type="EMBL" id="TKR77408.1"/>
    </source>
</evidence>
<evidence type="ECO:0000313" key="2">
    <source>
        <dbReference type="Proteomes" id="UP000298663"/>
    </source>
</evidence>
<accession>A0A4U5N4S2</accession>
<keyword evidence="2" id="KW-1185">Reference proteome</keyword>
<name>A0A4U5N4S2_STECR</name>
<comment type="caution">
    <text evidence="1">The sequence shown here is derived from an EMBL/GenBank/DDBJ whole genome shotgun (WGS) entry which is preliminary data.</text>
</comment>
<reference evidence="1 2" key="1">
    <citation type="journal article" date="2015" name="Genome Biol.">
        <title>Comparative genomics of Steinernema reveals deeply conserved gene regulatory networks.</title>
        <authorList>
            <person name="Dillman A.R."/>
            <person name="Macchietto M."/>
            <person name="Porter C.F."/>
            <person name="Rogers A."/>
            <person name="Williams B."/>
            <person name="Antoshechkin I."/>
            <person name="Lee M.M."/>
            <person name="Goodwin Z."/>
            <person name="Lu X."/>
            <person name="Lewis E.E."/>
            <person name="Goodrich-Blair H."/>
            <person name="Stock S.P."/>
            <person name="Adams B.J."/>
            <person name="Sternberg P.W."/>
            <person name="Mortazavi A."/>
        </authorList>
    </citation>
    <scope>NUCLEOTIDE SEQUENCE [LARGE SCALE GENOMIC DNA]</scope>
    <source>
        <strain evidence="1 2">ALL</strain>
    </source>
</reference>
<dbReference type="Proteomes" id="UP000298663">
    <property type="component" value="Unassembled WGS sequence"/>
</dbReference>
<protein>
    <submittedName>
        <fullName evidence="1">Uncharacterized protein</fullName>
    </submittedName>
</protein>
<dbReference type="EMBL" id="AZBU02000005">
    <property type="protein sequence ID" value="TKR77408.1"/>
    <property type="molecule type" value="Genomic_DNA"/>
</dbReference>
<reference evidence="1 2" key="2">
    <citation type="journal article" date="2019" name="G3 (Bethesda)">
        <title>Hybrid Assembly of the Genome of the Entomopathogenic Nematode Steinernema carpocapsae Identifies the X-Chromosome.</title>
        <authorList>
            <person name="Serra L."/>
            <person name="Macchietto M."/>
            <person name="Macias-Munoz A."/>
            <person name="McGill C.J."/>
            <person name="Rodriguez I.M."/>
            <person name="Rodriguez B."/>
            <person name="Murad R."/>
            <person name="Mortazavi A."/>
        </authorList>
    </citation>
    <scope>NUCLEOTIDE SEQUENCE [LARGE SCALE GENOMIC DNA]</scope>
    <source>
        <strain evidence="1 2">ALL</strain>
    </source>
</reference>
<dbReference type="AlphaFoldDB" id="A0A4U5N4S2"/>
<proteinExistence type="predicted"/>
<organism evidence="1 2">
    <name type="scientific">Steinernema carpocapsae</name>
    <name type="common">Entomopathogenic nematode</name>
    <dbReference type="NCBI Taxonomy" id="34508"/>
    <lineage>
        <taxon>Eukaryota</taxon>
        <taxon>Metazoa</taxon>
        <taxon>Ecdysozoa</taxon>
        <taxon>Nematoda</taxon>
        <taxon>Chromadorea</taxon>
        <taxon>Rhabditida</taxon>
        <taxon>Tylenchina</taxon>
        <taxon>Panagrolaimomorpha</taxon>
        <taxon>Strongyloidoidea</taxon>
        <taxon>Steinernematidae</taxon>
        <taxon>Steinernema</taxon>
    </lineage>
</organism>